<evidence type="ECO:0000313" key="2">
    <source>
        <dbReference type="WBParaSite" id="nRc.2.0.1.t34352-RA"/>
    </source>
</evidence>
<proteinExistence type="predicted"/>
<sequence length="58" mass="6515">MTKDKDVILPARIAKSNTRQNFFLLITNFAADNDENLFDEVKLLAADIEFNDVNITGA</sequence>
<evidence type="ECO:0000313" key="1">
    <source>
        <dbReference type="Proteomes" id="UP000887565"/>
    </source>
</evidence>
<protein>
    <submittedName>
        <fullName evidence="2">Uncharacterized protein</fullName>
    </submittedName>
</protein>
<dbReference type="AlphaFoldDB" id="A0A915K8Y9"/>
<accession>A0A915K8Y9</accession>
<keyword evidence="1" id="KW-1185">Reference proteome</keyword>
<dbReference type="WBParaSite" id="nRc.2.0.1.t34352-RA">
    <property type="protein sequence ID" value="nRc.2.0.1.t34352-RA"/>
    <property type="gene ID" value="nRc.2.0.1.g34352"/>
</dbReference>
<organism evidence="1 2">
    <name type="scientific">Romanomermis culicivorax</name>
    <name type="common">Nematode worm</name>
    <dbReference type="NCBI Taxonomy" id="13658"/>
    <lineage>
        <taxon>Eukaryota</taxon>
        <taxon>Metazoa</taxon>
        <taxon>Ecdysozoa</taxon>
        <taxon>Nematoda</taxon>
        <taxon>Enoplea</taxon>
        <taxon>Dorylaimia</taxon>
        <taxon>Mermithida</taxon>
        <taxon>Mermithoidea</taxon>
        <taxon>Mermithidae</taxon>
        <taxon>Romanomermis</taxon>
    </lineage>
</organism>
<name>A0A915K8Y9_ROMCU</name>
<dbReference type="Proteomes" id="UP000887565">
    <property type="component" value="Unplaced"/>
</dbReference>
<reference evidence="2" key="1">
    <citation type="submission" date="2022-11" db="UniProtKB">
        <authorList>
            <consortium name="WormBaseParasite"/>
        </authorList>
    </citation>
    <scope>IDENTIFICATION</scope>
</reference>